<dbReference type="PANTHER" id="PTHR43280:SF28">
    <property type="entry name" value="HTH-TYPE TRANSCRIPTIONAL ACTIVATOR RHAS"/>
    <property type="match status" value="1"/>
</dbReference>
<evidence type="ECO:0000313" key="5">
    <source>
        <dbReference type="EMBL" id="CUM92983.1"/>
    </source>
</evidence>
<evidence type="ECO:0000259" key="4">
    <source>
        <dbReference type="PROSITE" id="PS01124"/>
    </source>
</evidence>
<dbReference type="SMART" id="SM00342">
    <property type="entry name" value="HTH_ARAC"/>
    <property type="match status" value="1"/>
</dbReference>
<dbReference type="EC" id="2.1.1.-" evidence="5"/>
<keyword evidence="5" id="KW-0808">Transferase</keyword>
<feature type="domain" description="HTH araC/xylS-type" evidence="4">
    <location>
        <begin position="249"/>
        <end position="346"/>
    </location>
</feature>
<dbReference type="Gene3D" id="2.60.120.10">
    <property type="entry name" value="Jelly Rolls"/>
    <property type="match status" value="1"/>
</dbReference>
<keyword evidence="2" id="KW-0238">DNA-binding</keyword>
<dbReference type="OrthoDB" id="9816335at2"/>
<sequence>MNLSDFCRRITGPDTRLLPENHKLGARLVCPEYSKSVQEVKTYPLLGQDRSFLLCWNFDSPGNLYATMMPSPENFCYHYSYSEGKYTQLHTHDYLELSYVVEGEFHQRILNKDVVFQKGDLCLIDKNCLHQDCLTDQSGVVLFIGIANDMFTEIMNENSTPQKILSFLQSALLKQKDVQQFLHFRPSDGASESLDDSLLLLLKESYSPDSGSRYITKGLLFRIFRILSTQYDFSLSKEQKQTMNWIVFEEISDYIRAHFRDIIIQDLVDEFHYQEDYFNRLIKRKTGLTYSAYVQQIRLERAEHLLVSTDKSIEEIADSVGYHNKGYFYKLFQEKYEETPASYRRHTR</sequence>
<dbReference type="InterPro" id="IPR011051">
    <property type="entry name" value="RmlC_Cupin_sf"/>
</dbReference>
<dbReference type="InterPro" id="IPR009057">
    <property type="entry name" value="Homeodomain-like_sf"/>
</dbReference>
<protein>
    <submittedName>
        <fullName evidence="5">Methylphosphotriester-DNA--protein-cysteine S-methyltransferase</fullName>
        <ecNumber evidence="5">2.1.1.-</ecNumber>
    </submittedName>
</protein>
<keyword evidence="3" id="KW-0804">Transcription</keyword>
<dbReference type="SUPFAM" id="SSF51182">
    <property type="entry name" value="RmlC-like cupins"/>
    <property type="match status" value="1"/>
</dbReference>
<keyword evidence="1" id="KW-0805">Transcription regulation</keyword>
<dbReference type="RefSeq" id="WP_055213911.1">
    <property type="nucleotide sequence ID" value="NZ_CYXO01000005.1"/>
</dbReference>
<dbReference type="PANTHER" id="PTHR43280">
    <property type="entry name" value="ARAC-FAMILY TRANSCRIPTIONAL REGULATOR"/>
    <property type="match status" value="1"/>
</dbReference>
<dbReference type="InterPro" id="IPR018062">
    <property type="entry name" value="HTH_AraC-typ_CS"/>
</dbReference>
<dbReference type="PROSITE" id="PS00041">
    <property type="entry name" value="HTH_ARAC_FAMILY_1"/>
    <property type="match status" value="1"/>
</dbReference>
<proteinExistence type="predicted"/>
<evidence type="ECO:0000256" key="3">
    <source>
        <dbReference type="ARBA" id="ARBA00023163"/>
    </source>
</evidence>
<gene>
    <name evidence="5" type="primary">adaA</name>
    <name evidence="5" type="ORF">ERS852573_01183</name>
</gene>
<dbReference type="Gene3D" id="1.10.10.60">
    <property type="entry name" value="Homeodomain-like"/>
    <property type="match status" value="2"/>
</dbReference>
<dbReference type="GO" id="GO:0032259">
    <property type="term" value="P:methylation"/>
    <property type="evidence" value="ECO:0007669"/>
    <property type="project" value="UniProtKB-KW"/>
</dbReference>
<dbReference type="EMBL" id="CYXO01000005">
    <property type="protein sequence ID" value="CUM92983.1"/>
    <property type="molecule type" value="Genomic_DNA"/>
</dbReference>
<evidence type="ECO:0000256" key="1">
    <source>
        <dbReference type="ARBA" id="ARBA00023015"/>
    </source>
</evidence>
<dbReference type="GO" id="GO:0008168">
    <property type="term" value="F:methyltransferase activity"/>
    <property type="evidence" value="ECO:0007669"/>
    <property type="project" value="UniProtKB-KW"/>
</dbReference>
<dbReference type="SUPFAM" id="SSF46689">
    <property type="entry name" value="Homeodomain-like"/>
    <property type="match status" value="1"/>
</dbReference>
<dbReference type="PRINTS" id="PR00032">
    <property type="entry name" value="HTHARAC"/>
</dbReference>
<dbReference type="InterPro" id="IPR020449">
    <property type="entry name" value="Tscrpt_reg_AraC-type_HTH"/>
</dbReference>
<evidence type="ECO:0000313" key="6">
    <source>
        <dbReference type="Proteomes" id="UP000095597"/>
    </source>
</evidence>
<dbReference type="InterPro" id="IPR018060">
    <property type="entry name" value="HTH_AraC"/>
</dbReference>
<dbReference type="Pfam" id="PF12833">
    <property type="entry name" value="HTH_18"/>
    <property type="match status" value="1"/>
</dbReference>
<dbReference type="Proteomes" id="UP000095597">
    <property type="component" value="Unassembled WGS sequence"/>
</dbReference>
<evidence type="ECO:0000256" key="2">
    <source>
        <dbReference type="ARBA" id="ARBA00023125"/>
    </source>
</evidence>
<dbReference type="GO" id="GO:0043565">
    <property type="term" value="F:sequence-specific DNA binding"/>
    <property type="evidence" value="ECO:0007669"/>
    <property type="project" value="InterPro"/>
</dbReference>
<dbReference type="InterPro" id="IPR014710">
    <property type="entry name" value="RmlC-like_jellyroll"/>
</dbReference>
<dbReference type="InterPro" id="IPR013096">
    <property type="entry name" value="Cupin_2"/>
</dbReference>
<accession>A0A173SRH7</accession>
<dbReference type="Pfam" id="PF07883">
    <property type="entry name" value="Cupin_2"/>
    <property type="match status" value="1"/>
</dbReference>
<keyword evidence="5" id="KW-0489">Methyltransferase</keyword>
<reference evidence="5 6" key="1">
    <citation type="submission" date="2015-09" db="EMBL/GenBank/DDBJ databases">
        <authorList>
            <consortium name="Pathogen Informatics"/>
        </authorList>
    </citation>
    <scope>NUCLEOTIDE SEQUENCE [LARGE SCALE GENOMIC DNA]</scope>
    <source>
        <strain evidence="5 6">2789STDY5834961</strain>
    </source>
</reference>
<name>A0A173SRH7_9FIRM</name>
<organism evidence="5 6">
    <name type="scientific">Dorea longicatena</name>
    <dbReference type="NCBI Taxonomy" id="88431"/>
    <lineage>
        <taxon>Bacteria</taxon>
        <taxon>Bacillati</taxon>
        <taxon>Bacillota</taxon>
        <taxon>Clostridia</taxon>
        <taxon>Lachnospirales</taxon>
        <taxon>Lachnospiraceae</taxon>
        <taxon>Dorea</taxon>
    </lineage>
</organism>
<dbReference type="GO" id="GO:0003700">
    <property type="term" value="F:DNA-binding transcription factor activity"/>
    <property type="evidence" value="ECO:0007669"/>
    <property type="project" value="InterPro"/>
</dbReference>
<dbReference type="PROSITE" id="PS01124">
    <property type="entry name" value="HTH_ARAC_FAMILY_2"/>
    <property type="match status" value="1"/>
</dbReference>
<dbReference type="AlphaFoldDB" id="A0A173SRH7"/>